<feature type="compositionally biased region" description="Polar residues" evidence="1">
    <location>
        <begin position="78"/>
        <end position="90"/>
    </location>
</feature>
<feature type="transmembrane region" description="Helical" evidence="2">
    <location>
        <begin position="27"/>
        <end position="47"/>
    </location>
</feature>
<keyword evidence="2" id="KW-0812">Transmembrane</keyword>
<feature type="compositionally biased region" description="Basic and acidic residues" evidence="1">
    <location>
        <begin position="61"/>
        <end position="77"/>
    </location>
</feature>
<evidence type="ECO:0000256" key="2">
    <source>
        <dbReference type="SAM" id="Phobius"/>
    </source>
</evidence>
<sequence>MAVENPNTSSQPEPETPGSRPMSRLEIGLMVGSILFFAILISSIFLVRGLEQRRRVKGLLRRVEEGNMESKDQHQTPRENNVTEQGQQKSAETRHMSIWRKRGARFLSSMKSKKTGEEPQASSDTTTGHASGDISPMPADNPQPKLVTN</sequence>
<feature type="region of interest" description="Disordered" evidence="1">
    <location>
        <begin position="60"/>
        <end position="149"/>
    </location>
</feature>
<feature type="region of interest" description="Disordered" evidence="1">
    <location>
        <begin position="1"/>
        <end position="21"/>
    </location>
</feature>
<keyword evidence="2" id="KW-0472">Membrane</keyword>
<name>A0A9W8RW81_9HYPO</name>
<evidence type="ECO:0000256" key="1">
    <source>
        <dbReference type="SAM" id="MobiDB-lite"/>
    </source>
</evidence>
<feature type="compositionally biased region" description="Polar residues" evidence="1">
    <location>
        <begin position="1"/>
        <end position="13"/>
    </location>
</feature>
<evidence type="ECO:0000313" key="3">
    <source>
        <dbReference type="EMBL" id="KAJ4254298.1"/>
    </source>
</evidence>
<protein>
    <submittedName>
        <fullName evidence="3">Uncharacterized protein</fullName>
    </submittedName>
</protein>
<evidence type="ECO:0000313" key="4">
    <source>
        <dbReference type="Proteomes" id="UP001152049"/>
    </source>
</evidence>
<dbReference type="EMBL" id="JAOQAZ010000022">
    <property type="protein sequence ID" value="KAJ4254298.1"/>
    <property type="molecule type" value="Genomic_DNA"/>
</dbReference>
<accession>A0A9W8RW81</accession>
<comment type="caution">
    <text evidence="3">The sequence shown here is derived from an EMBL/GenBank/DDBJ whole genome shotgun (WGS) entry which is preliminary data.</text>
</comment>
<dbReference type="AlphaFoldDB" id="A0A9W8RW81"/>
<feature type="compositionally biased region" description="Polar residues" evidence="1">
    <location>
        <begin position="120"/>
        <end position="129"/>
    </location>
</feature>
<dbReference type="Proteomes" id="UP001152049">
    <property type="component" value="Unassembled WGS sequence"/>
</dbReference>
<keyword evidence="2" id="KW-1133">Transmembrane helix</keyword>
<organism evidence="3 4">
    <name type="scientific">Fusarium torreyae</name>
    <dbReference type="NCBI Taxonomy" id="1237075"/>
    <lineage>
        <taxon>Eukaryota</taxon>
        <taxon>Fungi</taxon>
        <taxon>Dikarya</taxon>
        <taxon>Ascomycota</taxon>
        <taxon>Pezizomycotina</taxon>
        <taxon>Sordariomycetes</taxon>
        <taxon>Hypocreomycetidae</taxon>
        <taxon>Hypocreales</taxon>
        <taxon>Nectriaceae</taxon>
        <taxon>Fusarium</taxon>
    </lineage>
</organism>
<dbReference type="OrthoDB" id="4995754at2759"/>
<reference evidence="3" key="1">
    <citation type="submission" date="2022-09" db="EMBL/GenBank/DDBJ databases">
        <title>Fusarium specimens isolated from Avocado Roots.</title>
        <authorList>
            <person name="Stajich J."/>
            <person name="Roper C."/>
            <person name="Heimlech-Rivalta G."/>
        </authorList>
    </citation>
    <scope>NUCLEOTIDE SEQUENCE</scope>
    <source>
        <strain evidence="3">CF00136</strain>
    </source>
</reference>
<proteinExistence type="predicted"/>
<gene>
    <name evidence="3" type="ORF">NW762_009889</name>
</gene>
<keyword evidence="4" id="KW-1185">Reference proteome</keyword>